<evidence type="ECO:0000313" key="4">
    <source>
        <dbReference type="EMBL" id="APT59781.1"/>
    </source>
</evidence>
<keyword evidence="4" id="KW-0378">Hydrolase</keyword>
<dbReference type="SUPFAM" id="SSF51556">
    <property type="entry name" value="Metallo-dependent hydrolases"/>
    <property type="match status" value="1"/>
</dbReference>
<accession>A0A1L7ALY1</accession>
<dbReference type="EMBL" id="JAVVDO010000074">
    <property type="protein sequence ID" value="MDT8333769.1"/>
    <property type="molecule type" value="Genomic_DNA"/>
</dbReference>
<feature type="region of interest" description="Disordered" evidence="2">
    <location>
        <begin position="62"/>
        <end position="92"/>
    </location>
</feature>
<evidence type="ECO:0000259" key="3">
    <source>
        <dbReference type="Pfam" id="PF04909"/>
    </source>
</evidence>
<dbReference type="GO" id="GO:0019748">
    <property type="term" value="P:secondary metabolic process"/>
    <property type="evidence" value="ECO:0007669"/>
    <property type="project" value="TreeGrafter"/>
</dbReference>
<keyword evidence="1" id="KW-0456">Lyase</keyword>
<protein>
    <submittedName>
        <fullName evidence="4 5">Hydrolase</fullName>
    </submittedName>
</protein>
<dbReference type="InterPro" id="IPR006680">
    <property type="entry name" value="Amidohydro-rel"/>
</dbReference>
<dbReference type="AlphaFoldDB" id="A0A1L7ALY1"/>
<keyword evidence="7" id="KW-1185">Reference proteome</keyword>
<dbReference type="PANTHER" id="PTHR21240">
    <property type="entry name" value="2-AMINO-3-CARBOXYLMUCONATE-6-SEMIALDEHYDE DECARBOXYLASE"/>
    <property type="match status" value="1"/>
</dbReference>
<dbReference type="EMBL" id="CP015584">
    <property type="protein sequence ID" value="APT59781.1"/>
    <property type="molecule type" value="Genomic_DNA"/>
</dbReference>
<dbReference type="InterPro" id="IPR032465">
    <property type="entry name" value="ACMSD"/>
</dbReference>
<reference evidence="5" key="3">
    <citation type="submission" date="2023-09" db="EMBL/GenBank/DDBJ databases">
        <authorList>
            <person name="Schober I."/>
            <person name="Bunk B."/>
        </authorList>
    </citation>
    <scope>NUCLEOTIDE SEQUENCE</scope>
    <source>
        <strain evidence="5">DSM 103800</strain>
    </source>
</reference>
<dbReference type="GO" id="GO:0016831">
    <property type="term" value="F:carboxy-lyase activity"/>
    <property type="evidence" value="ECO:0007669"/>
    <property type="project" value="InterPro"/>
</dbReference>
<dbReference type="Proteomes" id="UP000185494">
    <property type="component" value="Chromosome 2"/>
</dbReference>
<dbReference type="KEGG" id="rgi:RGI145_20925"/>
<evidence type="ECO:0000256" key="1">
    <source>
        <dbReference type="ARBA" id="ARBA00023239"/>
    </source>
</evidence>
<reference evidence="5 7" key="2">
    <citation type="journal article" date="2019" name="Microb. Pathog.">
        <title>Comparison of VITEK 2, MALDI-TOF MS, 16S rRNA gene sequencing, and whole-genome sequencing for identification of Roseomonas mucosa.</title>
        <authorList>
            <person name="Rudolph W.W."/>
            <person name="Gunzer F."/>
            <person name="Trauth M."/>
            <person name="Bunk B."/>
            <person name="Bigge R."/>
            <person name="Schrottner P."/>
        </authorList>
    </citation>
    <scope>NUCLEOTIDE SEQUENCE [LARGE SCALE GENOMIC DNA]</scope>
    <source>
        <strain evidence="5 7">DSM 103800</strain>
    </source>
</reference>
<gene>
    <name evidence="4" type="ORF">RGI145_20925</name>
    <name evidence="5" type="ORF">RQ831_22185</name>
</gene>
<dbReference type="Gene3D" id="3.20.20.140">
    <property type="entry name" value="Metal-dependent hydrolases"/>
    <property type="match status" value="1"/>
</dbReference>
<name>A0A1L7ALY1_9PROT</name>
<dbReference type="GO" id="GO:0005737">
    <property type="term" value="C:cytoplasm"/>
    <property type="evidence" value="ECO:0007669"/>
    <property type="project" value="TreeGrafter"/>
</dbReference>
<dbReference type="GO" id="GO:0016787">
    <property type="term" value="F:hydrolase activity"/>
    <property type="evidence" value="ECO:0007669"/>
    <property type="project" value="UniProtKB-KW"/>
</dbReference>
<feature type="domain" description="Amidohydrolase-related" evidence="3">
    <location>
        <begin position="26"/>
        <end position="370"/>
    </location>
</feature>
<organism evidence="4 6">
    <name type="scientific">Roseomonas gilardii</name>
    <dbReference type="NCBI Taxonomy" id="257708"/>
    <lineage>
        <taxon>Bacteria</taxon>
        <taxon>Pseudomonadati</taxon>
        <taxon>Pseudomonadota</taxon>
        <taxon>Alphaproteobacteria</taxon>
        <taxon>Acetobacterales</taxon>
        <taxon>Roseomonadaceae</taxon>
        <taxon>Roseomonas</taxon>
    </lineage>
</organism>
<dbReference type="PANTHER" id="PTHR21240:SF28">
    <property type="entry name" value="ISO-OROTATE DECARBOXYLASE (EUROFUNG)"/>
    <property type="match status" value="1"/>
</dbReference>
<sequence length="372" mass="41555">MNVELRDPVAGAAPQGKLVSKPAIADCDIHPCLAQARDILPYLSERWRRHMDTFGMLPRHGYQSGPAYPKGQPDAARRDSWPPGGRPGSDLGFMQAQHLDPNNVALGVLNVIAPAAAAAQNLDFSAALSRALNEWQVAEWTSKDRRLKASVVVPYEDPQAAAAEIAHWAGHPDFVQVLLLSRTAEPLGQRRYWPVYAAAQEAGLPIGVHAFGYGGYPVTGGGWPSFYIEEMVGHAQCCQALLTSMVIEGVFERFPRLRLVLIEAGFAWLPALAWRLDKHWSRLREEVPHLTRAPSEVIRRHVWLTTQPMEEPERRHHLNEVIDWIGIDRLLFATDYPHWDFDAPEWSLPVRLEESARNALFLGNARALYGAA</sequence>
<reference evidence="4 6" key="1">
    <citation type="submission" date="2016-05" db="EMBL/GenBank/DDBJ databases">
        <title>Complete Genome and Methylome Analysis of Psychrotrophic Bacterial Isolates from Antarctic Lake Untersee.</title>
        <authorList>
            <person name="Fomenkov A."/>
            <person name="Akimov V.N."/>
            <person name="Vasilyeva L.V."/>
            <person name="Andersen D."/>
            <person name="Vincze T."/>
            <person name="Roberts R.J."/>
        </authorList>
    </citation>
    <scope>NUCLEOTIDE SEQUENCE [LARGE SCALE GENOMIC DNA]</scope>
    <source>
        <strain evidence="4 6">U14-5</strain>
    </source>
</reference>
<dbReference type="STRING" id="257708.RGI145_20925"/>
<dbReference type="Pfam" id="PF04909">
    <property type="entry name" value="Amidohydro_2"/>
    <property type="match status" value="1"/>
</dbReference>
<proteinExistence type="predicted"/>
<evidence type="ECO:0000313" key="5">
    <source>
        <dbReference type="EMBL" id="MDT8333769.1"/>
    </source>
</evidence>
<dbReference type="InterPro" id="IPR032466">
    <property type="entry name" value="Metal_Hydrolase"/>
</dbReference>
<dbReference type="Proteomes" id="UP001258945">
    <property type="component" value="Unassembled WGS sequence"/>
</dbReference>
<evidence type="ECO:0000256" key="2">
    <source>
        <dbReference type="SAM" id="MobiDB-lite"/>
    </source>
</evidence>
<evidence type="ECO:0000313" key="6">
    <source>
        <dbReference type="Proteomes" id="UP000185494"/>
    </source>
</evidence>
<dbReference type="RefSeq" id="WP_075800490.1">
    <property type="nucleotide sequence ID" value="NZ_CP015584.1"/>
</dbReference>
<evidence type="ECO:0000313" key="7">
    <source>
        <dbReference type="Proteomes" id="UP001258945"/>
    </source>
</evidence>